<dbReference type="PANTHER" id="PTHR30511:SF0">
    <property type="entry name" value="ALANINE RACEMASE, CATABOLIC-RELATED"/>
    <property type="match status" value="1"/>
</dbReference>
<evidence type="ECO:0000256" key="4">
    <source>
        <dbReference type="PIRSR" id="PIRSR600821-50"/>
    </source>
</evidence>
<dbReference type="PANTHER" id="PTHR30511">
    <property type="entry name" value="ALANINE RACEMASE"/>
    <property type="match status" value="1"/>
</dbReference>
<dbReference type="EC" id="5.1.1.1" evidence="6"/>
<dbReference type="SMART" id="SM01005">
    <property type="entry name" value="Ala_racemase_C"/>
    <property type="match status" value="1"/>
</dbReference>
<dbReference type="PRINTS" id="PR00992">
    <property type="entry name" value="ALARACEMASE"/>
</dbReference>
<evidence type="ECO:0000259" key="5">
    <source>
        <dbReference type="SMART" id="SM01005"/>
    </source>
</evidence>
<keyword evidence="3 6" id="KW-0413">Isomerase</keyword>
<dbReference type="InterPro" id="IPR011079">
    <property type="entry name" value="Ala_racemase_C"/>
</dbReference>
<dbReference type="CDD" id="cd00430">
    <property type="entry name" value="PLPDE_III_AR"/>
    <property type="match status" value="1"/>
</dbReference>
<keyword evidence="2 4" id="KW-0663">Pyridoxal phosphate</keyword>
<gene>
    <name evidence="6" type="primary">alr</name>
    <name evidence="6" type="ORF">IAA48_04875</name>
</gene>
<accession>A0A9D1RFT5</accession>
<comment type="cofactor">
    <cofactor evidence="1 4">
        <name>pyridoxal 5'-phosphate</name>
        <dbReference type="ChEBI" id="CHEBI:597326"/>
    </cofactor>
</comment>
<dbReference type="InterPro" id="IPR009006">
    <property type="entry name" value="Ala_racemase/Decarboxylase_C"/>
</dbReference>
<dbReference type="InterPro" id="IPR001608">
    <property type="entry name" value="Ala_racemase_N"/>
</dbReference>
<proteinExistence type="predicted"/>
<dbReference type="InterPro" id="IPR029066">
    <property type="entry name" value="PLP-binding_barrel"/>
</dbReference>
<dbReference type="SUPFAM" id="SSF50621">
    <property type="entry name" value="Alanine racemase C-terminal domain-like"/>
    <property type="match status" value="1"/>
</dbReference>
<dbReference type="Pfam" id="PF01168">
    <property type="entry name" value="Ala_racemase_N"/>
    <property type="match status" value="1"/>
</dbReference>
<feature type="domain" description="Alanine racemase C-terminal" evidence="5">
    <location>
        <begin position="234"/>
        <end position="358"/>
    </location>
</feature>
<protein>
    <submittedName>
        <fullName evidence="6">Alanine racemase</fullName>
        <ecNumber evidence="6">5.1.1.1</ecNumber>
    </submittedName>
</protein>
<feature type="modified residue" description="N6-(pyridoxal phosphate)lysine" evidence="4">
    <location>
        <position position="31"/>
    </location>
</feature>
<evidence type="ECO:0000256" key="1">
    <source>
        <dbReference type="ARBA" id="ARBA00001933"/>
    </source>
</evidence>
<sequence>MSRYVIEKDKLKENIEYIKKLAGVPVIGVVKGNGYGFGIKEMTLTLKECGIDFFAVTEVTDIPCLKKITDKDDKILVMRSTCIQSEAEDIAKNGCIATIGSLEAAEVMQSVSERLGTVTQCHLKIDTGMGRYGFMPSEISKALECYTMKNLNFTGIYTHFSSAFRNVQLTKAQLTVFKDCIEQIKKAGYEAGIAHCANSPALLNVDGVSMDAVRIGSAFTGRVITNRKTPLHRLGILEAEVVDVKTVPAGYSIGYNGLYKTDRETKIAIVPIGHYDGFGIQKERETADLRYVLSAAKQFVKKKQMYMRINGRMFHVIGEIGLSHTAVDITDSDIKAGDAVSVDISPLMVNPRIERIYK</sequence>
<evidence type="ECO:0000313" key="7">
    <source>
        <dbReference type="Proteomes" id="UP000824205"/>
    </source>
</evidence>
<dbReference type="NCBIfam" id="TIGR00492">
    <property type="entry name" value="alr"/>
    <property type="match status" value="1"/>
</dbReference>
<dbReference type="AlphaFoldDB" id="A0A9D1RFT5"/>
<dbReference type="EMBL" id="DXGE01000021">
    <property type="protein sequence ID" value="HIW85811.1"/>
    <property type="molecule type" value="Genomic_DNA"/>
</dbReference>
<dbReference type="SUPFAM" id="SSF51419">
    <property type="entry name" value="PLP-binding barrel"/>
    <property type="match status" value="1"/>
</dbReference>
<evidence type="ECO:0000313" key="6">
    <source>
        <dbReference type="EMBL" id="HIW85811.1"/>
    </source>
</evidence>
<name>A0A9D1RFT5_9FIRM</name>
<dbReference type="GO" id="GO:0006522">
    <property type="term" value="P:alanine metabolic process"/>
    <property type="evidence" value="ECO:0007669"/>
    <property type="project" value="InterPro"/>
</dbReference>
<dbReference type="Pfam" id="PF00842">
    <property type="entry name" value="Ala_racemase_C"/>
    <property type="match status" value="1"/>
</dbReference>
<dbReference type="GO" id="GO:0005829">
    <property type="term" value="C:cytosol"/>
    <property type="evidence" value="ECO:0007669"/>
    <property type="project" value="TreeGrafter"/>
</dbReference>
<reference evidence="6" key="1">
    <citation type="journal article" date="2021" name="PeerJ">
        <title>Extensive microbial diversity within the chicken gut microbiome revealed by metagenomics and culture.</title>
        <authorList>
            <person name="Gilroy R."/>
            <person name="Ravi A."/>
            <person name="Getino M."/>
            <person name="Pursley I."/>
            <person name="Horton D.L."/>
            <person name="Alikhan N.F."/>
            <person name="Baker D."/>
            <person name="Gharbi K."/>
            <person name="Hall N."/>
            <person name="Watson M."/>
            <person name="Adriaenssens E.M."/>
            <person name="Foster-Nyarko E."/>
            <person name="Jarju S."/>
            <person name="Secka A."/>
            <person name="Antonio M."/>
            <person name="Oren A."/>
            <person name="Chaudhuri R.R."/>
            <person name="La Ragione R."/>
            <person name="Hildebrand F."/>
            <person name="Pallen M.J."/>
        </authorList>
    </citation>
    <scope>NUCLEOTIDE SEQUENCE</scope>
    <source>
        <strain evidence="6">421</strain>
    </source>
</reference>
<dbReference type="Gene3D" id="2.40.37.10">
    <property type="entry name" value="Lyase, Ornithine Decarboxylase, Chain A, domain 1"/>
    <property type="match status" value="1"/>
</dbReference>
<dbReference type="Proteomes" id="UP000824205">
    <property type="component" value="Unassembled WGS sequence"/>
</dbReference>
<evidence type="ECO:0000256" key="2">
    <source>
        <dbReference type="ARBA" id="ARBA00022898"/>
    </source>
</evidence>
<evidence type="ECO:0000256" key="3">
    <source>
        <dbReference type="ARBA" id="ARBA00023235"/>
    </source>
</evidence>
<organism evidence="6 7">
    <name type="scientific">Candidatus Eubacterium faecipullorum</name>
    <dbReference type="NCBI Taxonomy" id="2838571"/>
    <lineage>
        <taxon>Bacteria</taxon>
        <taxon>Bacillati</taxon>
        <taxon>Bacillota</taxon>
        <taxon>Clostridia</taxon>
        <taxon>Eubacteriales</taxon>
        <taxon>Eubacteriaceae</taxon>
        <taxon>Eubacterium</taxon>
    </lineage>
</organism>
<comment type="caution">
    <text evidence="6">The sequence shown here is derived from an EMBL/GenBank/DDBJ whole genome shotgun (WGS) entry which is preliminary data.</text>
</comment>
<dbReference type="GO" id="GO:0008784">
    <property type="term" value="F:alanine racemase activity"/>
    <property type="evidence" value="ECO:0007669"/>
    <property type="project" value="UniProtKB-EC"/>
</dbReference>
<dbReference type="GO" id="GO:0030170">
    <property type="term" value="F:pyridoxal phosphate binding"/>
    <property type="evidence" value="ECO:0007669"/>
    <property type="project" value="TreeGrafter"/>
</dbReference>
<reference evidence="6" key="2">
    <citation type="submission" date="2021-04" db="EMBL/GenBank/DDBJ databases">
        <authorList>
            <person name="Gilroy R."/>
        </authorList>
    </citation>
    <scope>NUCLEOTIDE SEQUENCE</scope>
    <source>
        <strain evidence="6">421</strain>
    </source>
</reference>
<dbReference type="Gene3D" id="3.20.20.10">
    <property type="entry name" value="Alanine racemase"/>
    <property type="match status" value="1"/>
</dbReference>
<dbReference type="InterPro" id="IPR000821">
    <property type="entry name" value="Ala_racemase"/>
</dbReference>